<reference evidence="1 2" key="1">
    <citation type="submission" date="2019-04" db="EMBL/GenBank/DDBJ databases">
        <authorList>
            <person name="Hwang J.C."/>
        </authorList>
    </citation>
    <scope>NUCLEOTIDE SEQUENCE [LARGE SCALE GENOMIC DNA]</scope>
    <source>
        <strain evidence="1 2">IMCC35002</strain>
    </source>
</reference>
<dbReference type="InterPro" id="IPR036237">
    <property type="entry name" value="Xyl_isomerase-like_sf"/>
</dbReference>
<evidence type="ECO:0000313" key="2">
    <source>
        <dbReference type="Proteomes" id="UP000305675"/>
    </source>
</evidence>
<dbReference type="SUPFAM" id="SSF51658">
    <property type="entry name" value="Xylose isomerase-like"/>
    <property type="match status" value="1"/>
</dbReference>
<dbReference type="Gene3D" id="3.20.20.150">
    <property type="entry name" value="Divalent-metal-dependent TIM barrel enzymes"/>
    <property type="match status" value="1"/>
</dbReference>
<dbReference type="NCBIfam" id="NF003818">
    <property type="entry name" value="PRK05409.1"/>
    <property type="match status" value="1"/>
</dbReference>
<dbReference type="AlphaFoldDB" id="A0A4U1BSC9"/>
<accession>A0A4U1BSC9</accession>
<dbReference type="Pfam" id="PF05114">
    <property type="entry name" value="MbnB_TglH_ChrH"/>
    <property type="match status" value="1"/>
</dbReference>
<sequence length="257" mass="29088">MGELLAEATSLPFIEVMADNFMALRGPHYYQLQQLAERYPVVLHCVGLSLGGAGPTEEYLKRLTHMANELSAIAISDHLSVSTIDGTDLHDLLPIRYDHRTLEQLESQIQRVQTQTRLPLLLENISRYLAYRDDLIDEGEMLAELNRRTDVGILLDINNLYVTAHNLDDDPLVLLKHFPLHAVGYCHLAGHERRQALLVDTHGCHVSEAVWQLFQQVLNSMGPKPTIIEWDNQIPPVVTMLRESAIAERILQEANYG</sequence>
<dbReference type="InterPro" id="IPR007801">
    <property type="entry name" value="MbnB/TglH/ChrH"/>
</dbReference>
<dbReference type="EMBL" id="SWCJ01000001">
    <property type="protein sequence ID" value="TKB58306.1"/>
    <property type="molecule type" value="Genomic_DNA"/>
</dbReference>
<protein>
    <submittedName>
        <fullName evidence="1">DUF692 domain-containing protein</fullName>
    </submittedName>
</protein>
<evidence type="ECO:0000313" key="1">
    <source>
        <dbReference type="EMBL" id="TKB58306.1"/>
    </source>
</evidence>
<organism evidence="1 2">
    <name type="scientific">Ferrimonas aestuarii</name>
    <dbReference type="NCBI Taxonomy" id="2569539"/>
    <lineage>
        <taxon>Bacteria</taxon>
        <taxon>Pseudomonadati</taxon>
        <taxon>Pseudomonadota</taxon>
        <taxon>Gammaproteobacteria</taxon>
        <taxon>Alteromonadales</taxon>
        <taxon>Ferrimonadaceae</taxon>
        <taxon>Ferrimonas</taxon>
    </lineage>
</organism>
<proteinExistence type="predicted"/>
<keyword evidence="2" id="KW-1185">Reference proteome</keyword>
<name>A0A4U1BSC9_9GAMM</name>
<gene>
    <name evidence="1" type="ORF">FCL42_00710</name>
</gene>
<dbReference type="OrthoDB" id="9763101at2"/>
<dbReference type="Proteomes" id="UP000305675">
    <property type="component" value="Unassembled WGS sequence"/>
</dbReference>
<dbReference type="PANTHER" id="PTHR42194">
    <property type="entry name" value="UPF0276 PROTEIN HI_1600"/>
    <property type="match status" value="1"/>
</dbReference>
<dbReference type="PANTHER" id="PTHR42194:SF1">
    <property type="entry name" value="UPF0276 PROTEIN HI_1600"/>
    <property type="match status" value="1"/>
</dbReference>
<comment type="caution">
    <text evidence="1">The sequence shown here is derived from an EMBL/GenBank/DDBJ whole genome shotgun (WGS) entry which is preliminary data.</text>
</comment>